<name>A0A4Y2QXM6_ARAVE</name>
<sequence length="162" mass="18321">MWSSLRTTTLFCVKKVLNWTFTVRITQAKWRGSTHTVPTFSPSVWPGHWEAHGSGSPGYPGATVPGPPPRFQNRSDSLPSRLGNYILSFPSGERALVPPLLWSLQYYDLTLKWITNEDENPNFLTSPMPIFITCIDDGFWSGCAPNCVERSFCIVQLKREVK</sequence>
<reference evidence="1 2" key="1">
    <citation type="journal article" date="2019" name="Sci. Rep.">
        <title>Orb-weaving spider Araneus ventricosus genome elucidates the spidroin gene catalogue.</title>
        <authorList>
            <person name="Kono N."/>
            <person name="Nakamura H."/>
            <person name="Ohtoshi R."/>
            <person name="Moran D.A.P."/>
            <person name="Shinohara A."/>
            <person name="Yoshida Y."/>
            <person name="Fujiwara M."/>
            <person name="Mori M."/>
            <person name="Tomita M."/>
            <person name="Arakawa K."/>
        </authorList>
    </citation>
    <scope>NUCLEOTIDE SEQUENCE [LARGE SCALE GENOMIC DNA]</scope>
</reference>
<evidence type="ECO:0000313" key="1">
    <source>
        <dbReference type="EMBL" id="GBN68113.1"/>
    </source>
</evidence>
<dbReference type="Proteomes" id="UP000499080">
    <property type="component" value="Unassembled WGS sequence"/>
</dbReference>
<proteinExistence type="predicted"/>
<gene>
    <name evidence="1" type="ORF">AVEN_72522_1</name>
</gene>
<comment type="caution">
    <text evidence="1">The sequence shown here is derived from an EMBL/GenBank/DDBJ whole genome shotgun (WGS) entry which is preliminary data.</text>
</comment>
<organism evidence="1 2">
    <name type="scientific">Araneus ventricosus</name>
    <name type="common">Orbweaver spider</name>
    <name type="synonym">Epeira ventricosa</name>
    <dbReference type="NCBI Taxonomy" id="182803"/>
    <lineage>
        <taxon>Eukaryota</taxon>
        <taxon>Metazoa</taxon>
        <taxon>Ecdysozoa</taxon>
        <taxon>Arthropoda</taxon>
        <taxon>Chelicerata</taxon>
        <taxon>Arachnida</taxon>
        <taxon>Araneae</taxon>
        <taxon>Araneomorphae</taxon>
        <taxon>Entelegynae</taxon>
        <taxon>Araneoidea</taxon>
        <taxon>Araneidae</taxon>
        <taxon>Araneus</taxon>
    </lineage>
</organism>
<dbReference type="AlphaFoldDB" id="A0A4Y2QXM6"/>
<keyword evidence="2" id="KW-1185">Reference proteome</keyword>
<dbReference type="EMBL" id="BGPR01015131">
    <property type="protein sequence ID" value="GBN68113.1"/>
    <property type="molecule type" value="Genomic_DNA"/>
</dbReference>
<evidence type="ECO:0000313" key="2">
    <source>
        <dbReference type="Proteomes" id="UP000499080"/>
    </source>
</evidence>
<protein>
    <submittedName>
        <fullName evidence="1">Uncharacterized protein</fullName>
    </submittedName>
</protein>
<accession>A0A4Y2QXM6</accession>